<comment type="subcellular location">
    <subcellularLocation>
        <location evidence="1">Periplasm</location>
    </subcellularLocation>
</comment>
<proteinExistence type="inferred from homology"/>
<dbReference type="Pfam" id="PF13379">
    <property type="entry name" value="NMT1_2"/>
    <property type="match status" value="1"/>
</dbReference>
<dbReference type="GeneID" id="78087004"/>
<evidence type="ECO:0000256" key="1">
    <source>
        <dbReference type="ARBA" id="ARBA00004418"/>
    </source>
</evidence>
<gene>
    <name evidence="5" type="ORF">HMPREF0179_00208</name>
</gene>
<evidence type="ECO:0000256" key="4">
    <source>
        <dbReference type="SAM" id="SignalP"/>
    </source>
</evidence>
<comment type="caution">
    <text evidence="5">The sequence shown here is derived from an EMBL/GenBank/DDBJ whole genome shotgun (WGS) entry which is preliminary data.</text>
</comment>
<dbReference type="HOGENOM" id="CLU_065959_0_0_7"/>
<evidence type="ECO:0000256" key="2">
    <source>
        <dbReference type="ARBA" id="ARBA00010742"/>
    </source>
</evidence>
<dbReference type="eggNOG" id="COG0715">
    <property type="taxonomic scope" value="Bacteria"/>
</dbReference>
<organism evidence="5 6">
    <name type="scientific">Bilophila wadsworthia (strain 3_1_6)</name>
    <dbReference type="NCBI Taxonomy" id="563192"/>
    <lineage>
        <taxon>Bacteria</taxon>
        <taxon>Pseudomonadati</taxon>
        <taxon>Thermodesulfobacteriota</taxon>
        <taxon>Desulfovibrionia</taxon>
        <taxon>Desulfovibrionales</taxon>
        <taxon>Desulfovibrionaceae</taxon>
        <taxon>Bilophila</taxon>
    </lineage>
</organism>
<comment type="similarity">
    <text evidence="2">Belongs to the bacterial solute-binding protein SsuA/TauA family.</text>
</comment>
<evidence type="ECO:0000313" key="5">
    <source>
        <dbReference type="EMBL" id="EFV45945.1"/>
    </source>
</evidence>
<keyword evidence="3 4" id="KW-0732">Signal</keyword>
<reference evidence="5 6" key="2">
    <citation type="submission" date="2013-04" db="EMBL/GenBank/DDBJ databases">
        <title>The Genome Sequence of Bilophila wadsworthia 3_1_6.</title>
        <authorList>
            <consortium name="The Broad Institute Genomics Platform"/>
            <person name="Earl A."/>
            <person name="Ward D."/>
            <person name="Feldgarden M."/>
            <person name="Gevers D."/>
            <person name="Sibley C."/>
            <person name="Strauss J."/>
            <person name="Allen-Vercoe E."/>
            <person name="Walker B."/>
            <person name="Young S."/>
            <person name="Zeng Q."/>
            <person name="Gargeya S."/>
            <person name="Fitzgerald M."/>
            <person name="Haas B."/>
            <person name="Abouelleil A."/>
            <person name="Allen A.W."/>
            <person name="Alvarado L."/>
            <person name="Arachchi H.M."/>
            <person name="Berlin A.M."/>
            <person name="Chapman S.B."/>
            <person name="Gainer-Dewar J."/>
            <person name="Goldberg J."/>
            <person name="Griggs A."/>
            <person name="Gujja S."/>
            <person name="Hansen M."/>
            <person name="Howarth C."/>
            <person name="Imamovic A."/>
            <person name="Ireland A."/>
            <person name="Larimer J."/>
            <person name="McCowan C."/>
            <person name="Murphy C."/>
            <person name="Pearson M."/>
            <person name="Poon T.W."/>
            <person name="Priest M."/>
            <person name="Roberts A."/>
            <person name="Saif S."/>
            <person name="Shea T."/>
            <person name="Sisk P."/>
            <person name="Sykes S."/>
            <person name="Wortman J."/>
            <person name="Nusbaum C."/>
            <person name="Birren B."/>
        </authorList>
    </citation>
    <scope>NUCLEOTIDE SEQUENCE [LARGE SCALE GENOMIC DNA]</scope>
    <source>
        <strain evidence="5 6">3_1_6</strain>
    </source>
</reference>
<accession>E5Y1Z9</accession>
<keyword evidence="6" id="KW-1185">Reference proteome</keyword>
<sequence>MIFGKMKSLLAVLALALLLAPAAQAAPAKLSSAWMGEHETFVAWYAKQQGWDKEAGLDLTMMPFDSGKNIVESLAAYDWAVAGCGAVPALTTPLSDYLYIIAVANDESANNAIYVRKDSPILGAKGTNPSYPNVYGSAVTVQKADILYPKSTSAHYLLATWLRILGLSEKDVKLQEMEPTPALSAFTGGVGDAVALWAPLTYEAEAKGFKSVANSKDCGITQLVLLVANRRFADQHPEQVQAFLKMYMRGIEALRAKPAKELAVDYVRFYKEWTGRELTPEMAVADIQSHPVFTLDEQLAMLAPGGSVQKALNEIVDFSISHGSFTPEQIDKMKGKTQVAARFLEAIK</sequence>
<reference evidence="5 6" key="1">
    <citation type="submission" date="2010-10" db="EMBL/GenBank/DDBJ databases">
        <authorList>
            <consortium name="The Broad Institute Genome Sequencing Platform"/>
            <person name="Ward D."/>
            <person name="Earl A."/>
            <person name="Feldgarden M."/>
            <person name="Young S.K."/>
            <person name="Gargeya S."/>
            <person name="Zeng Q."/>
            <person name="Alvarado L."/>
            <person name="Berlin A."/>
            <person name="Bochicchio J."/>
            <person name="Chapman S.B."/>
            <person name="Chen Z."/>
            <person name="Freedman E."/>
            <person name="Gellesch M."/>
            <person name="Goldberg J."/>
            <person name="Griggs A."/>
            <person name="Gujja S."/>
            <person name="Heilman E."/>
            <person name="Heiman D."/>
            <person name="Howarth C."/>
            <person name="Mehta T."/>
            <person name="Neiman D."/>
            <person name="Pearson M."/>
            <person name="Roberts A."/>
            <person name="Saif S."/>
            <person name="Shea T."/>
            <person name="Shenoy N."/>
            <person name="Sisk P."/>
            <person name="Stolte C."/>
            <person name="Sykes S."/>
            <person name="White J."/>
            <person name="Yandava C."/>
            <person name="Allen-Vercoe E."/>
            <person name="Sibley C."/>
            <person name="Ambrose C.E."/>
            <person name="Strauss J."/>
            <person name="Daigneault M."/>
            <person name="Haas B."/>
            <person name="Nusbaum C."/>
            <person name="Birren B."/>
        </authorList>
    </citation>
    <scope>NUCLEOTIDE SEQUENCE [LARGE SCALE GENOMIC DNA]</scope>
    <source>
        <strain evidence="5 6">3_1_6</strain>
    </source>
</reference>
<dbReference type="AlphaFoldDB" id="E5Y1Z9"/>
<feature type="chain" id="PRO_5003200612" evidence="4">
    <location>
        <begin position="26"/>
        <end position="348"/>
    </location>
</feature>
<feature type="signal peptide" evidence="4">
    <location>
        <begin position="1"/>
        <end position="25"/>
    </location>
</feature>
<dbReference type="PANTHER" id="PTHR30024:SF47">
    <property type="entry name" value="TAURINE-BINDING PERIPLASMIC PROTEIN"/>
    <property type="match status" value="1"/>
</dbReference>
<evidence type="ECO:0000313" key="6">
    <source>
        <dbReference type="Proteomes" id="UP000006034"/>
    </source>
</evidence>
<evidence type="ECO:0000256" key="3">
    <source>
        <dbReference type="ARBA" id="ARBA00022729"/>
    </source>
</evidence>
<dbReference type="Gene3D" id="3.40.190.10">
    <property type="entry name" value="Periplasmic binding protein-like II"/>
    <property type="match status" value="1"/>
</dbReference>
<dbReference type="RefSeq" id="WP_005024252.1">
    <property type="nucleotide sequence ID" value="NZ_KE150239.1"/>
</dbReference>
<dbReference type="STRING" id="563192.HMPREF0179_00208"/>
<dbReference type="EMBL" id="ADCP02000002">
    <property type="protein sequence ID" value="EFV45945.1"/>
    <property type="molecule type" value="Genomic_DNA"/>
</dbReference>
<dbReference type="OrthoDB" id="2054296at2"/>
<dbReference type="PANTHER" id="PTHR30024">
    <property type="entry name" value="ALIPHATIC SULFONATES-BINDING PROTEIN-RELATED"/>
    <property type="match status" value="1"/>
</dbReference>
<dbReference type="Proteomes" id="UP000006034">
    <property type="component" value="Unassembled WGS sequence"/>
</dbReference>
<dbReference type="GO" id="GO:0042597">
    <property type="term" value="C:periplasmic space"/>
    <property type="evidence" value="ECO:0007669"/>
    <property type="project" value="UniProtKB-SubCell"/>
</dbReference>
<dbReference type="SUPFAM" id="SSF53850">
    <property type="entry name" value="Periplasmic binding protein-like II"/>
    <property type="match status" value="1"/>
</dbReference>
<name>E5Y1Z9_BILW3</name>
<protein>
    <submittedName>
        <fullName evidence="5">Uncharacterized protein</fullName>
    </submittedName>
</protein>